<organism evidence="1 2">
    <name type="scientific">Vitis vinifera</name>
    <name type="common">Grape</name>
    <dbReference type="NCBI Taxonomy" id="29760"/>
    <lineage>
        <taxon>Eukaryota</taxon>
        <taxon>Viridiplantae</taxon>
        <taxon>Streptophyta</taxon>
        <taxon>Embryophyta</taxon>
        <taxon>Tracheophyta</taxon>
        <taxon>Spermatophyta</taxon>
        <taxon>Magnoliopsida</taxon>
        <taxon>eudicotyledons</taxon>
        <taxon>Gunneridae</taxon>
        <taxon>Pentapetalae</taxon>
        <taxon>rosids</taxon>
        <taxon>Vitales</taxon>
        <taxon>Vitaceae</taxon>
        <taxon>Viteae</taxon>
        <taxon>Vitis</taxon>
    </lineage>
</organism>
<sequence length="112" mass="12453">MSLHFPFDQAEPSILALCFCILSCHAFLEVIISSGLVVSPPMTHNPPHFASNMAKSLFTPLCDLRKMVKLTQSAGLLSYSFLRQTGHDRIVVPMVSSHCSTYFSWIVDYADS</sequence>
<reference evidence="1 2" key="1">
    <citation type="journal article" date="2018" name="PLoS Genet.">
        <title>Population sequencing reveals clonal diversity and ancestral inbreeding in the grapevine cultivar Chardonnay.</title>
        <authorList>
            <person name="Roach M.J."/>
            <person name="Johnson D.L."/>
            <person name="Bohlmann J."/>
            <person name="van Vuuren H.J."/>
            <person name="Jones S.J."/>
            <person name="Pretorius I.S."/>
            <person name="Schmidt S.A."/>
            <person name="Borneman A.R."/>
        </authorList>
    </citation>
    <scope>NUCLEOTIDE SEQUENCE [LARGE SCALE GENOMIC DNA]</scope>
    <source>
        <strain evidence="2">cv. Chardonnay</strain>
        <tissue evidence="1">Leaf</tissue>
    </source>
</reference>
<comment type="caution">
    <text evidence="1">The sequence shown here is derived from an EMBL/GenBank/DDBJ whole genome shotgun (WGS) entry which is preliminary data.</text>
</comment>
<protein>
    <submittedName>
        <fullName evidence="1">Uncharacterized protein</fullName>
    </submittedName>
</protein>
<name>A0A438EZ90_VITVI</name>
<evidence type="ECO:0000313" key="1">
    <source>
        <dbReference type="EMBL" id="RVW53015.1"/>
    </source>
</evidence>
<gene>
    <name evidence="1" type="ORF">CK203_072755</name>
</gene>
<accession>A0A438EZ90</accession>
<dbReference type="EMBL" id="QGNW01001159">
    <property type="protein sequence ID" value="RVW53015.1"/>
    <property type="molecule type" value="Genomic_DNA"/>
</dbReference>
<evidence type="ECO:0000313" key="2">
    <source>
        <dbReference type="Proteomes" id="UP000288805"/>
    </source>
</evidence>
<proteinExistence type="predicted"/>
<dbReference type="AlphaFoldDB" id="A0A438EZ90"/>
<dbReference type="Proteomes" id="UP000288805">
    <property type="component" value="Unassembled WGS sequence"/>
</dbReference>